<dbReference type="RefSeq" id="WP_083146777.1">
    <property type="nucleotide sequence ID" value="NZ_UEGS01000001.1"/>
</dbReference>
<evidence type="ECO:0000313" key="2">
    <source>
        <dbReference type="EMBL" id="SRX81528.1"/>
    </source>
</evidence>
<keyword evidence="3" id="KW-1185">Reference proteome</keyword>
<feature type="transmembrane region" description="Helical" evidence="1">
    <location>
        <begin position="99"/>
        <end position="116"/>
    </location>
</feature>
<name>A0A375YK43_MYCPF</name>
<gene>
    <name evidence="2" type="ORF">MPP7335_03280</name>
</gene>
<keyword evidence="1" id="KW-0812">Transmembrane</keyword>
<feature type="transmembrane region" description="Helical" evidence="1">
    <location>
        <begin position="151"/>
        <end position="174"/>
    </location>
</feature>
<accession>A0A375YK43</accession>
<feature type="transmembrane region" description="Helical" evidence="1">
    <location>
        <begin position="194"/>
        <end position="215"/>
    </location>
</feature>
<feature type="transmembrane region" description="Helical" evidence="1">
    <location>
        <begin position="73"/>
        <end position="93"/>
    </location>
</feature>
<dbReference type="STRING" id="39692.BST38_27950"/>
<evidence type="ECO:0000256" key="1">
    <source>
        <dbReference type="SAM" id="Phobius"/>
    </source>
</evidence>
<evidence type="ECO:0000313" key="3">
    <source>
        <dbReference type="Proteomes" id="UP000252008"/>
    </source>
</evidence>
<protein>
    <submittedName>
        <fullName evidence="2">Uncharacterized protein</fullName>
    </submittedName>
</protein>
<feature type="transmembrane region" description="Helical" evidence="1">
    <location>
        <begin position="16"/>
        <end position="37"/>
    </location>
</feature>
<proteinExistence type="predicted"/>
<keyword evidence="1" id="KW-1133">Transmembrane helix</keyword>
<dbReference type="AlphaFoldDB" id="A0A375YK43"/>
<reference evidence="2 3" key="1">
    <citation type="submission" date="2018-05" db="EMBL/GenBank/DDBJ databases">
        <authorList>
            <consortium name="IHU Genomes"/>
        </authorList>
    </citation>
    <scope>NUCLEOTIDE SEQUENCE [LARGE SCALE GENOMIC DNA]</scope>
    <source>
        <strain evidence="2 3">P7335</strain>
    </source>
</reference>
<feature type="transmembrane region" description="Helical" evidence="1">
    <location>
        <begin position="123"/>
        <end position="145"/>
    </location>
</feature>
<organism evidence="2 3">
    <name type="scientific">Mycolicibacterium parafortuitum</name>
    <name type="common">Mycobacterium parafortuitum</name>
    <dbReference type="NCBI Taxonomy" id="39692"/>
    <lineage>
        <taxon>Bacteria</taxon>
        <taxon>Bacillati</taxon>
        <taxon>Actinomycetota</taxon>
        <taxon>Actinomycetes</taxon>
        <taxon>Mycobacteriales</taxon>
        <taxon>Mycobacteriaceae</taxon>
        <taxon>Mycolicibacterium</taxon>
    </lineage>
</organism>
<keyword evidence="1" id="KW-0472">Membrane</keyword>
<feature type="transmembrane region" description="Helical" evidence="1">
    <location>
        <begin position="49"/>
        <end position="66"/>
    </location>
</feature>
<sequence>MRDRTELPIHDRETDVIVGIVGLVFAYSIQAVLLVRYSWFFHLLRLDLVALWFFALSSAVVLFGVRPIYRFRWAWLLGATMFVLPYHISVVLLGGTRTAAGLVTVGIAAVATGIAVGRTTRRVIFGAIAAAVVGGLFLAGMAHWAPSAPLFAFQAVPALTATIVVVGALLLRTLRAGSFEMLERTVEPLAANQVWSSLPVVAVVAAALAVAPVPVDGPVPHARLDDIPFGKPLAAPAGWHLTDTQRYPWVSKVYGEGAVLVRQKFVANTGNPAWDKLSRPRAIVVDSVSSSRPFSFTTYPPRVLYRGAQIRLSDQIRLNDKDRVPLGGGVVAVLVNVIDDDILISWDALHFTWGNREFAQQVTVFTSDNHEPDAPFPSPTGALLPTLDTLVTVLLRGNAAVTNDAPAFKDVDMLAEFGHGLVAAQLPTESAHQ</sequence>
<dbReference type="Proteomes" id="UP000252008">
    <property type="component" value="Unassembled WGS sequence"/>
</dbReference>
<dbReference type="EMBL" id="UEGS01000001">
    <property type="protein sequence ID" value="SRX81528.1"/>
    <property type="molecule type" value="Genomic_DNA"/>
</dbReference>